<comment type="caution">
    <text evidence="1">The sequence shown here is derived from an EMBL/GenBank/DDBJ whole genome shotgun (WGS) entry which is preliminary data.</text>
</comment>
<evidence type="ECO:0000313" key="2">
    <source>
        <dbReference type="Proteomes" id="UP000665561"/>
    </source>
</evidence>
<reference evidence="1 2" key="1">
    <citation type="submission" date="2020-01" db="EMBL/GenBank/DDBJ databases">
        <title>Paenibacillus soybeanensis sp. nov. isolated from the nodules of soybean (Glycine max(L.) Merr).</title>
        <authorList>
            <person name="Wang H."/>
        </authorList>
    </citation>
    <scope>NUCLEOTIDE SEQUENCE [LARGE SCALE GENOMIC DNA]</scope>
    <source>
        <strain evidence="1 2">T1</strain>
    </source>
</reference>
<name>A0ABW9XL84_9BACL</name>
<proteinExistence type="predicted"/>
<dbReference type="EMBL" id="JAAAMV010000002">
    <property type="protein sequence ID" value="NBD23261.1"/>
    <property type="molecule type" value="Genomic_DNA"/>
</dbReference>
<organism evidence="1 2">
    <name type="scientific">Paenibacillus glycinis</name>
    <dbReference type="NCBI Taxonomy" id="2697035"/>
    <lineage>
        <taxon>Bacteria</taxon>
        <taxon>Bacillati</taxon>
        <taxon>Bacillota</taxon>
        <taxon>Bacilli</taxon>
        <taxon>Bacillales</taxon>
        <taxon>Paenibacillaceae</taxon>
        <taxon>Paenibacillus</taxon>
    </lineage>
</organism>
<keyword evidence="2" id="KW-1185">Reference proteome</keyword>
<dbReference type="RefSeq" id="WP_161741684.1">
    <property type="nucleotide sequence ID" value="NZ_JAAAMV010000002.1"/>
</dbReference>
<dbReference type="Proteomes" id="UP000665561">
    <property type="component" value="Unassembled WGS sequence"/>
</dbReference>
<sequence>MVKHITDENVQELVDALHLDYEALLERFHFTIGGKSLTREESIRFIEFLRTELGNQTK</sequence>
<gene>
    <name evidence="1" type="ORF">GT019_05210</name>
</gene>
<protein>
    <submittedName>
        <fullName evidence="1">Uncharacterized protein</fullName>
    </submittedName>
</protein>
<accession>A0ABW9XL84</accession>
<evidence type="ECO:0000313" key="1">
    <source>
        <dbReference type="EMBL" id="NBD23261.1"/>
    </source>
</evidence>